<dbReference type="AlphaFoldDB" id="A0A8T0TYW8"/>
<name>A0A8T0TYW8_PANVG</name>
<dbReference type="Proteomes" id="UP000823388">
    <property type="component" value="Chromosome 3N"/>
</dbReference>
<comment type="caution">
    <text evidence="2">The sequence shown here is derived from an EMBL/GenBank/DDBJ whole genome shotgun (WGS) entry which is preliminary data.</text>
</comment>
<reference evidence="2" key="1">
    <citation type="submission" date="2020-05" db="EMBL/GenBank/DDBJ databases">
        <title>WGS assembly of Panicum virgatum.</title>
        <authorList>
            <person name="Lovell J.T."/>
            <person name="Jenkins J."/>
            <person name="Shu S."/>
            <person name="Juenger T.E."/>
            <person name="Schmutz J."/>
        </authorList>
    </citation>
    <scope>NUCLEOTIDE SEQUENCE</scope>
    <source>
        <strain evidence="2">AP13</strain>
    </source>
</reference>
<organism evidence="2 3">
    <name type="scientific">Panicum virgatum</name>
    <name type="common">Blackwell switchgrass</name>
    <dbReference type="NCBI Taxonomy" id="38727"/>
    <lineage>
        <taxon>Eukaryota</taxon>
        <taxon>Viridiplantae</taxon>
        <taxon>Streptophyta</taxon>
        <taxon>Embryophyta</taxon>
        <taxon>Tracheophyta</taxon>
        <taxon>Spermatophyta</taxon>
        <taxon>Magnoliopsida</taxon>
        <taxon>Liliopsida</taxon>
        <taxon>Poales</taxon>
        <taxon>Poaceae</taxon>
        <taxon>PACMAD clade</taxon>
        <taxon>Panicoideae</taxon>
        <taxon>Panicodae</taxon>
        <taxon>Paniceae</taxon>
        <taxon>Panicinae</taxon>
        <taxon>Panicum</taxon>
        <taxon>Panicum sect. Hiantes</taxon>
    </lineage>
</organism>
<evidence type="ECO:0000313" key="2">
    <source>
        <dbReference type="EMBL" id="KAG2614978.1"/>
    </source>
</evidence>
<protein>
    <submittedName>
        <fullName evidence="2">Uncharacterized protein</fullName>
    </submittedName>
</protein>
<dbReference type="EMBL" id="CM029042">
    <property type="protein sequence ID" value="KAG2614978.1"/>
    <property type="molecule type" value="Genomic_DNA"/>
</dbReference>
<keyword evidence="3" id="KW-1185">Reference proteome</keyword>
<evidence type="ECO:0000313" key="3">
    <source>
        <dbReference type="Proteomes" id="UP000823388"/>
    </source>
</evidence>
<proteinExistence type="predicted"/>
<sequence length="196" mass="20902">MRVSPSFFFTEHTSFAENALTVTGRCCLRRSHVTSRSPRNICPATTTCSFLRLLFLLPSSPLPPPFLPPAFPSVPPDPHGASTIRAARSPVAAAPPRPSSRRAARSRPRCVSRGSVLLPCWMRAGGLWRIRAIGAGIGFERGGDEGRLAGKRCFSLHFSGIRAGLGGKATGFRCDLGSGIAGFGRGEVVHVKFFAG</sequence>
<accession>A0A8T0TYW8</accession>
<gene>
    <name evidence="2" type="ORF">PVAP13_3NG025200</name>
</gene>
<evidence type="ECO:0000256" key="1">
    <source>
        <dbReference type="SAM" id="MobiDB-lite"/>
    </source>
</evidence>
<feature type="region of interest" description="Disordered" evidence="1">
    <location>
        <begin position="77"/>
        <end position="107"/>
    </location>
</feature>